<keyword evidence="2" id="KW-1185">Reference proteome</keyword>
<gene>
    <name evidence="1" type="ORF">E1A91_A11G304300v1</name>
</gene>
<proteinExistence type="predicted"/>
<sequence length="33" mass="4015">MLHWTCSMFPWYTTDTSTELSHIWGIIIYPRRA</sequence>
<evidence type="ECO:0000313" key="2">
    <source>
        <dbReference type="Proteomes" id="UP000323597"/>
    </source>
</evidence>
<organism evidence="1 2">
    <name type="scientific">Gossypium mustelinum</name>
    <name type="common">Cotton</name>
    <name type="synonym">Gossypium caicoense</name>
    <dbReference type="NCBI Taxonomy" id="34275"/>
    <lineage>
        <taxon>Eukaryota</taxon>
        <taxon>Viridiplantae</taxon>
        <taxon>Streptophyta</taxon>
        <taxon>Embryophyta</taxon>
        <taxon>Tracheophyta</taxon>
        <taxon>Spermatophyta</taxon>
        <taxon>Magnoliopsida</taxon>
        <taxon>eudicotyledons</taxon>
        <taxon>Gunneridae</taxon>
        <taxon>Pentapetalae</taxon>
        <taxon>rosids</taxon>
        <taxon>malvids</taxon>
        <taxon>Malvales</taxon>
        <taxon>Malvaceae</taxon>
        <taxon>Malvoideae</taxon>
        <taxon>Gossypium</taxon>
    </lineage>
</organism>
<dbReference type="EMBL" id="CM017646">
    <property type="protein sequence ID" value="TYJ11836.1"/>
    <property type="molecule type" value="Genomic_DNA"/>
</dbReference>
<protein>
    <submittedName>
        <fullName evidence="1">Uncharacterized protein</fullName>
    </submittedName>
</protein>
<name>A0A5D2XD57_GOSMU</name>
<accession>A0A5D2XD57</accession>
<reference evidence="1 2" key="1">
    <citation type="submission" date="2019-07" db="EMBL/GenBank/DDBJ databases">
        <title>WGS assembly of Gossypium mustelinum.</title>
        <authorList>
            <person name="Chen Z.J."/>
            <person name="Sreedasyam A."/>
            <person name="Ando A."/>
            <person name="Song Q."/>
            <person name="De L."/>
            <person name="Hulse-Kemp A."/>
            <person name="Ding M."/>
            <person name="Ye W."/>
            <person name="Kirkbride R."/>
            <person name="Jenkins J."/>
            <person name="Plott C."/>
            <person name="Lovell J."/>
            <person name="Lin Y.-M."/>
            <person name="Vaughn R."/>
            <person name="Liu B."/>
            <person name="Li W."/>
            <person name="Simpson S."/>
            <person name="Scheffler B."/>
            <person name="Saski C."/>
            <person name="Grover C."/>
            <person name="Hu G."/>
            <person name="Conover J."/>
            <person name="Carlson J."/>
            <person name="Shu S."/>
            <person name="Boston L."/>
            <person name="Williams M."/>
            <person name="Peterson D."/>
            <person name="Mcgee K."/>
            <person name="Jones D."/>
            <person name="Wendel J."/>
            <person name="Stelly D."/>
            <person name="Grimwood J."/>
            <person name="Schmutz J."/>
        </authorList>
    </citation>
    <scope>NUCLEOTIDE SEQUENCE [LARGE SCALE GENOMIC DNA]</scope>
    <source>
        <strain evidence="1">1408120.09</strain>
    </source>
</reference>
<dbReference type="AlphaFoldDB" id="A0A5D2XD57"/>
<evidence type="ECO:0000313" key="1">
    <source>
        <dbReference type="EMBL" id="TYJ11836.1"/>
    </source>
</evidence>
<dbReference type="Proteomes" id="UP000323597">
    <property type="component" value="Chromosome A11"/>
</dbReference>